<feature type="DNA-binding region" description="H-T-H motif" evidence="2">
    <location>
        <begin position="50"/>
        <end position="69"/>
    </location>
</feature>
<keyword evidence="5" id="KW-1185">Reference proteome</keyword>
<proteinExistence type="predicted"/>
<name>A0A6G9YA97_9NOCA</name>
<accession>A0A6G9YA97</accession>
<dbReference type="KEGG" id="nah:F5544_10440"/>
<dbReference type="InterPro" id="IPR001647">
    <property type="entry name" value="HTH_TetR"/>
</dbReference>
<reference evidence="4 5" key="1">
    <citation type="journal article" date="2019" name="ACS Chem. Biol.">
        <title>Identification and Mobilization of a Cryptic Antibiotic Biosynthesis Gene Locus from a Human-Pathogenic Nocardia Isolate.</title>
        <authorList>
            <person name="Herisse M."/>
            <person name="Ishida K."/>
            <person name="Porter J.L."/>
            <person name="Howden B."/>
            <person name="Hertweck C."/>
            <person name="Stinear T.P."/>
            <person name="Pidot S.J."/>
        </authorList>
    </citation>
    <scope>NUCLEOTIDE SEQUENCE [LARGE SCALE GENOMIC DNA]</scope>
    <source>
        <strain evidence="4 5">AUSMDU00012717</strain>
    </source>
</reference>
<dbReference type="Proteomes" id="UP000503540">
    <property type="component" value="Chromosome"/>
</dbReference>
<dbReference type="EMBL" id="CP046172">
    <property type="protein sequence ID" value="QIS09986.1"/>
    <property type="molecule type" value="Genomic_DNA"/>
</dbReference>
<organism evidence="4 5">
    <name type="scientific">Nocardia arthritidis</name>
    <dbReference type="NCBI Taxonomy" id="228602"/>
    <lineage>
        <taxon>Bacteria</taxon>
        <taxon>Bacillati</taxon>
        <taxon>Actinomycetota</taxon>
        <taxon>Actinomycetes</taxon>
        <taxon>Mycobacteriales</taxon>
        <taxon>Nocardiaceae</taxon>
        <taxon>Nocardia</taxon>
    </lineage>
</organism>
<dbReference type="SUPFAM" id="SSF48498">
    <property type="entry name" value="Tetracyclin repressor-like, C-terminal domain"/>
    <property type="match status" value="1"/>
</dbReference>
<gene>
    <name evidence="4" type="ORF">F5544_10440</name>
</gene>
<evidence type="ECO:0000259" key="3">
    <source>
        <dbReference type="PROSITE" id="PS50977"/>
    </source>
</evidence>
<dbReference type="InterPro" id="IPR009057">
    <property type="entry name" value="Homeodomain-like_sf"/>
</dbReference>
<dbReference type="Gene3D" id="1.10.357.10">
    <property type="entry name" value="Tetracycline Repressor, domain 2"/>
    <property type="match status" value="1"/>
</dbReference>
<evidence type="ECO:0000313" key="5">
    <source>
        <dbReference type="Proteomes" id="UP000503540"/>
    </source>
</evidence>
<evidence type="ECO:0000313" key="4">
    <source>
        <dbReference type="EMBL" id="QIS09986.1"/>
    </source>
</evidence>
<dbReference type="InterPro" id="IPR036271">
    <property type="entry name" value="Tet_transcr_reg_TetR-rel_C_sf"/>
</dbReference>
<evidence type="ECO:0000256" key="2">
    <source>
        <dbReference type="PROSITE-ProRule" id="PRU00335"/>
    </source>
</evidence>
<protein>
    <submittedName>
        <fullName evidence="4">TetR family transcriptional regulator</fullName>
    </submittedName>
</protein>
<sequence length="222" mass="22965">MSMCSNLVKVSPTANRLAVMPRGVAIPAIRQQLFTAAEQLIVRDGPGKLSGRAVTGAAGVATGLMYAHFADFDEFLTGYATDRGFLLCAEAANLPERAGTGGIAANVCEVVLARPLAATVASVRLLAARPDLADRIGELLGDRNAGLDTIESATAAYLSAEQRLGRLPATADPAALALAIVGVVHHLLLTVTAEADIRLRLHRTVAALVGEPTPSEHGSAAR</sequence>
<dbReference type="GO" id="GO:0003677">
    <property type="term" value="F:DNA binding"/>
    <property type="evidence" value="ECO:0007669"/>
    <property type="project" value="UniProtKB-UniRule"/>
</dbReference>
<dbReference type="AlphaFoldDB" id="A0A6G9YA97"/>
<dbReference type="SUPFAM" id="SSF46689">
    <property type="entry name" value="Homeodomain-like"/>
    <property type="match status" value="1"/>
</dbReference>
<keyword evidence="1 2" id="KW-0238">DNA-binding</keyword>
<dbReference type="PROSITE" id="PS50977">
    <property type="entry name" value="HTH_TETR_2"/>
    <property type="match status" value="1"/>
</dbReference>
<evidence type="ECO:0000256" key="1">
    <source>
        <dbReference type="ARBA" id="ARBA00023125"/>
    </source>
</evidence>
<feature type="domain" description="HTH tetR-type" evidence="3">
    <location>
        <begin position="27"/>
        <end position="87"/>
    </location>
</feature>